<evidence type="ECO:0000313" key="4">
    <source>
        <dbReference type="Proteomes" id="UP000228987"/>
    </source>
</evidence>
<evidence type="ECO:0000256" key="1">
    <source>
        <dbReference type="SAM" id="MobiDB-lite"/>
    </source>
</evidence>
<sequence>MQETFSAEVSLNEGLHGDSKGKPGPRQITILSKESWVKACHDLDVDLPWTARRANLLIKGFEFLPTDVGRTIQIGDVILEITRETDPCWKMDKAHQGLKEALMPSWRGGVCCKILQAGTITTGDNVELGKELF</sequence>
<dbReference type="PANTHER" id="PTHR36930">
    <property type="entry name" value="METAL-SULFUR CLUSTER BIOSYNTHESIS PROTEINS YUAD-RELATED"/>
    <property type="match status" value="1"/>
</dbReference>
<proteinExistence type="predicted"/>
<dbReference type="InterPro" id="IPR011037">
    <property type="entry name" value="Pyrv_Knase-like_insert_dom_sf"/>
</dbReference>
<dbReference type="InterPro" id="IPR052716">
    <property type="entry name" value="MOSC_domain"/>
</dbReference>
<gene>
    <name evidence="3" type="ORF">COA71_03610</name>
</gene>
<comment type="caution">
    <text evidence="3">The sequence shown here is derived from an EMBL/GenBank/DDBJ whole genome shotgun (WGS) entry which is preliminary data.</text>
</comment>
<dbReference type="PANTHER" id="PTHR36930:SF1">
    <property type="entry name" value="MOSC DOMAIN-CONTAINING PROTEIN"/>
    <property type="match status" value="1"/>
</dbReference>
<dbReference type="EMBL" id="NVWI01000002">
    <property type="protein sequence ID" value="PCJ42949.1"/>
    <property type="molecule type" value="Genomic_DNA"/>
</dbReference>
<dbReference type="Gene3D" id="2.40.33.20">
    <property type="entry name" value="PK beta-barrel domain-like"/>
    <property type="match status" value="1"/>
</dbReference>
<dbReference type="InterPro" id="IPR005302">
    <property type="entry name" value="MoCF_Sase_C"/>
</dbReference>
<feature type="domain" description="MOSC" evidence="2">
    <location>
        <begin position="2"/>
        <end position="129"/>
    </location>
</feature>
<organism evidence="3 4">
    <name type="scientific">SAR86 cluster bacterium</name>
    <dbReference type="NCBI Taxonomy" id="2030880"/>
    <lineage>
        <taxon>Bacteria</taxon>
        <taxon>Pseudomonadati</taxon>
        <taxon>Pseudomonadota</taxon>
        <taxon>Gammaproteobacteria</taxon>
        <taxon>SAR86 cluster</taxon>
    </lineage>
</organism>
<dbReference type="GO" id="GO:0003824">
    <property type="term" value="F:catalytic activity"/>
    <property type="evidence" value="ECO:0007669"/>
    <property type="project" value="InterPro"/>
</dbReference>
<dbReference type="AlphaFoldDB" id="A0A2A5CGF9"/>
<dbReference type="PROSITE" id="PS51340">
    <property type="entry name" value="MOSC"/>
    <property type="match status" value="1"/>
</dbReference>
<name>A0A2A5CGF9_9GAMM</name>
<evidence type="ECO:0000259" key="2">
    <source>
        <dbReference type="PROSITE" id="PS51340"/>
    </source>
</evidence>
<dbReference type="Pfam" id="PF03473">
    <property type="entry name" value="MOSC"/>
    <property type="match status" value="1"/>
</dbReference>
<dbReference type="Proteomes" id="UP000228987">
    <property type="component" value="Unassembled WGS sequence"/>
</dbReference>
<accession>A0A2A5CGF9</accession>
<feature type="region of interest" description="Disordered" evidence="1">
    <location>
        <begin position="1"/>
        <end position="24"/>
    </location>
</feature>
<dbReference type="GO" id="GO:0030151">
    <property type="term" value="F:molybdenum ion binding"/>
    <property type="evidence" value="ECO:0007669"/>
    <property type="project" value="InterPro"/>
</dbReference>
<dbReference type="SUPFAM" id="SSF50800">
    <property type="entry name" value="PK beta-barrel domain-like"/>
    <property type="match status" value="1"/>
</dbReference>
<evidence type="ECO:0000313" key="3">
    <source>
        <dbReference type="EMBL" id="PCJ42949.1"/>
    </source>
</evidence>
<reference evidence="4" key="1">
    <citation type="submission" date="2017-08" db="EMBL/GenBank/DDBJ databases">
        <title>A dynamic microbial community with high functional redundancy inhabits the cold, oxic subseafloor aquifer.</title>
        <authorList>
            <person name="Tully B.J."/>
            <person name="Wheat C.G."/>
            <person name="Glazer B.T."/>
            <person name="Huber J.A."/>
        </authorList>
    </citation>
    <scope>NUCLEOTIDE SEQUENCE [LARGE SCALE GENOMIC DNA]</scope>
</reference>
<protein>
    <submittedName>
        <fullName evidence="3">Molybdenum cofactor biosysynthesis protein</fullName>
    </submittedName>
</protein>
<dbReference type="GO" id="GO:0030170">
    <property type="term" value="F:pyridoxal phosphate binding"/>
    <property type="evidence" value="ECO:0007669"/>
    <property type="project" value="InterPro"/>
</dbReference>